<evidence type="ECO:0000313" key="2">
    <source>
        <dbReference type="EMBL" id="CAB4155218.1"/>
    </source>
</evidence>
<accession>A0A6J5NDY6</accession>
<dbReference type="EMBL" id="LR796625">
    <property type="protein sequence ID" value="CAB4155218.1"/>
    <property type="molecule type" value="Genomic_DNA"/>
</dbReference>
<dbReference type="InterPro" id="IPR010823">
    <property type="entry name" value="Portal_Gp20"/>
</dbReference>
<reference evidence="2" key="1">
    <citation type="submission" date="2020-04" db="EMBL/GenBank/DDBJ databases">
        <authorList>
            <person name="Chiriac C."/>
            <person name="Salcher M."/>
            <person name="Ghai R."/>
            <person name="Kavagutti S V."/>
        </authorList>
    </citation>
    <scope>NUCLEOTIDE SEQUENCE</scope>
</reference>
<proteinExistence type="predicted"/>
<gene>
    <name evidence="4" type="ORF">UFOVP1307_9</name>
    <name evidence="2" type="ORF">UFOVP651_113</name>
    <name evidence="3" type="ORF">UFOVP902_192</name>
</gene>
<organism evidence="2">
    <name type="scientific">uncultured Caudovirales phage</name>
    <dbReference type="NCBI Taxonomy" id="2100421"/>
    <lineage>
        <taxon>Viruses</taxon>
        <taxon>Duplodnaviria</taxon>
        <taxon>Heunggongvirae</taxon>
        <taxon>Uroviricota</taxon>
        <taxon>Caudoviricetes</taxon>
        <taxon>Peduoviridae</taxon>
        <taxon>Maltschvirus</taxon>
        <taxon>Maltschvirus maltsch</taxon>
    </lineage>
</organism>
<feature type="compositionally biased region" description="Basic and acidic residues" evidence="1">
    <location>
        <begin position="510"/>
        <end position="521"/>
    </location>
</feature>
<feature type="region of interest" description="Disordered" evidence="1">
    <location>
        <begin position="592"/>
        <end position="612"/>
    </location>
</feature>
<feature type="region of interest" description="Disordered" evidence="1">
    <location>
        <begin position="481"/>
        <end position="542"/>
    </location>
</feature>
<evidence type="ECO:0000313" key="4">
    <source>
        <dbReference type="EMBL" id="CAB4197386.1"/>
    </source>
</evidence>
<protein>
    <submittedName>
        <fullName evidence="2">Portal vertex protein</fullName>
    </submittedName>
</protein>
<dbReference type="Pfam" id="PF07230">
    <property type="entry name" value="Portal_T4"/>
    <property type="match status" value="1"/>
</dbReference>
<name>A0A6J5NDY6_9CAUD</name>
<evidence type="ECO:0000313" key="3">
    <source>
        <dbReference type="EMBL" id="CAB4171115.1"/>
    </source>
</evidence>
<dbReference type="EMBL" id="LR796859">
    <property type="protein sequence ID" value="CAB4171115.1"/>
    <property type="molecule type" value="Genomic_DNA"/>
</dbReference>
<dbReference type="EMBL" id="LR797270">
    <property type="protein sequence ID" value="CAB4197386.1"/>
    <property type="molecule type" value="Genomic_DNA"/>
</dbReference>
<evidence type="ECO:0000256" key="1">
    <source>
        <dbReference type="SAM" id="MobiDB-lite"/>
    </source>
</evidence>
<sequence length="612" mass="70398">MASLRKRLQNLFSTNVIVRAYGKDQLRVVDTNRLQSVGNLGQSKVADRYTRLHGANKHRVGGMGGYDSNYYMHQNRMQLYADYEMMDKDPIISSALDIYSDESTLADQFGEILTIKTNDTRVQKILYNLFYDVLNIEFNLWTWIRNMTKYGDFFLKLDVAEEIGVLNARPFSSYEMERWEEYNEATGEYDIKFKNIASEQMTYDVFEIAHFRMLSDSNFLPYGRSMLEGARKEFQKLMMMEDAMLIHRIMRAPEKRIFKIDIGNIPTNEVDSFMEQIINKMKKIPHIDPQTGNYNLKFNLNNMLEDYYLPVRGGQSSTQIDTLPGMTFTGMDDIEYIKDKMMAALKIPKPFLGYSEAVEGKTTLASMDIRFARTIERIQKIVCSELVKIAIVHLYAQGFEGEELVGFELELTAPSIIYDQQKVALMNEKITLANAMKDSKLVSDKYIYEYIFNMSEEEWLQERTNVIEDLKLRFRQNQIETEGNDPAVTGVSFGTPHDLATAHMSSNDPDPDKGGRPKEGIKYGQHKNQFGWDPTGAKQLKQDFNPENQKTTFQPDPKFKNQAGSVAVESRMLKQLKSKKRTVSIITESLKSSKLSQTDADAGTMLDENNIL</sequence>